<proteinExistence type="predicted"/>
<evidence type="ECO:0000313" key="3">
    <source>
        <dbReference type="EMBL" id="CAF3853914.1"/>
    </source>
</evidence>
<reference evidence="2" key="1">
    <citation type="submission" date="2021-02" db="EMBL/GenBank/DDBJ databases">
        <authorList>
            <person name="Nowell W R."/>
        </authorList>
    </citation>
    <scope>NUCLEOTIDE SEQUENCE</scope>
</reference>
<dbReference type="AlphaFoldDB" id="A0A8S2E113"/>
<gene>
    <name evidence="2" type="ORF">OVA965_LOCUS18881</name>
    <name evidence="3" type="ORF">TMI583_LOCUS18894</name>
</gene>
<feature type="signal peptide" evidence="1">
    <location>
        <begin position="1"/>
        <end position="16"/>
    </location>
</feature>
<accession>A0A8S2E113</accession>
<feature type="chain" id="PRO_5036273422" evidence="1">
    <location>
        <begin position="17"/>
        <end position="380"/>
    </location>
</feature>
<dbReference type="EMBL" id="CAJNOK010009536">
    <property type="protein sequence ID" value="CAF1092414.1"/>
    <property type="molecule type" value="Genomic_DNA"/>
</dbReference>
<organism evidence="2 4">
    <name type="scientific">Didymodactylos carnosus</name>
    <dbReference type="NCBI Taxonomy" id="1234261"/>
    <lineage>
        <taxon>Eukaryota</taxon>
        <taxon>Metazoa</taxon>
        <taxon>Spiralia</taxon>
        <taxon>Gnathifera</taxon>
        <taxon>Rotifera</taxon>
        <taxon>Eurotatoria</taxon>
        <taxon>Bdelloidea</taxon>
        <taxon>Philodinida</taxon>
        <taxon>Philodinidae</taxon>
        <taxon>Didymodactylos</taxon>
    </lineage>
</organism>
<evidence type="ECO:0000256" key="1">
    <source>
        <dbReference type="SAM" id="SignalP"/>
    </source>
</evidence>
<dbReference type="Proteomes" id="UP000677228">
    <property type="component" value="Unassembled WGS sequence"/>
</dbReference>
<keyword evidence="1" id="KW-0732">Signal</keyword>
<name>A0A8S2E113_9BILA</name>
<evidence type="ECO:0000313" key="4">
    <source>
        <dbReference type="Proteomes" id="UP000677228"/>
    </source>
</evidence>
<dbReference type="Proteomes" id="UP000682733">
    <property type="component" value="Unassembled WGS sequence"/>
</dbReference>
<protein>
    <submittedName>
        <fullName evidence="2">Uncharacterized protein</fullName>
    </submittedName>
</protein>
<comment type="caution">
    <text evidence="2">The sequence shown here is derived from an EMBL/GenBank/DDBJ whole genome shotgun (WGS) entry which is preliminary data.</text>
</comment>
<dbReference type="EMBL" id="CAJOBA010009554">
    <property type="protein sequence ID" value="CAF3853914.1"/>
    <property type="molecule type" value="Genomic_DNA"/>
</dbReference>
<sequence length="380" mass="38494">MNSILCLIAFIGIANAAVLPFNPCANTFCTMQLIMCPDGKPAPIPVGGCCPSKAACQKPIVNPCAAAFCTMDLKICPDGSLAPVPAGGCCPINPCEGAFCTMDLKICPDGSLAPIPAGSCCPSLSACPTAQSISKRNINLGSLGSLLSGSNILSTLSGATHGTDLGTVLSILNTLNAVHQLGNDIHHIPDAINQTLQAILNGTSQAGVVLQQLLNGGLKPLSGGQGRNINLGSLGSLLSGSNILSTLSGATHGTDLGTVLSILNTLNAVHQLGNDIHHIPDAINQTLQAILNGTSQAGVVLQQLLNGGLKPLSGGQATSRNLLGSLGQNANLLSSITNLLPHGTSLSTIMTILNLLGNVHQLNTGIDILMPNAIGIKTAM</sequence>
<evidence type="ECO:0000313" key="2">
    <source>
        <dbReference type="EMBL" id="CAF1092414.1"/>
    </source>
</evidence>